<accession>A0A165MJF7</accession>
<evidence type="ECO:0000313" key="2">
    <source>
        <dbReference type="Proteomes" id="UP000076761"/>
    </source>
</evidence>
<dbReference type="Proteomes" id="UP000076761">
    <property type="component" value="Unassembled WGS sequence"/>
</dbReference>
<name>A0A165MJF7_9AGAM</name>
<proteinExistence type="predicted"/>
<reference evidence="1 2" key="1">
    <citation type="journal article" date="2016" name="Mol. Biol. Evol.">
        <title>Comparative Genomics of Early-Diverging Mushroom-Forming Fungi Provides Insights into the Origins of Lignocellulose Decay Capabilities.</title>
        <authorList>
            <person name="Nagy L.G."/>
            <person name="Riley R."/>
            <person name="Tritt A."/>
            <person name="Adam C."/>
            <person name="Daum C."/>
            <person name="Floudas D."/>
            <person name="Sun H."/>
            <person name="Yadav J.S."/>
            <person name="Pangilinan J."/>
            <person name="Larsson K.H."/>
            <person name="Matsuura K."/>
            <person name="Barry K."/>
            <person name="Labutti K."/>
            <person name="Kuo R."/>
            <person name="Ohm R.A."/>
            <person name="Bhattacharya S.S."/>
            <person name="Shirouzu T."/>
            <person name="Yoshinaga Y."/>
            <person name="Martin F.M."/>
            <person name="Grigoriev I.V."/>
            <person name="Hibbett D.S."/>
        </authorList>
    </citation>
    <scope>NUCLEOTIDE SEQUENCE [LARGE SCALE GENOMIC DNA]</scope>
    <source>
        <strain evidence="1 2">HHB14362 ss-1</strain>
    </source>
</reference>
<dbReference type="STRING" id="1314782.A0A165MJF7"/>
<dbReference type="InParanoid" id="A0A165MJF7"/>
<protein>
    <submittedName>
        <fullName evidence="1">Uncharacterized protein</fullName>
    </submittedName>
</protein>
<organism evidence="1 2">
    <name type="scientific">Neolentinus lepideus HHB14362 ss-1</name>
    <dbReference type="NCBI Taxonomy" id="1314782"/>
    <lineage>
        <taxon>Eukaryota</taxon>
        <taxon>Fungi</taxon>
        <taxon>Dikarya</taxon>
        <taxon>Basidiomycota</taxon>
        <taxon>Agaricomycotina</taxon>
        <taxon>Agaricomycetes</taxon>
        <taxon>Gloeophyllales</taxon>
        <taxon>Gloeophyllaceae</taxon>
        <taxon>Neolentinus</taxon>
    </lineage>
</organism>
<dbReference type="EMBL" id="KV425684">
    <property type="protein sequence ID" value="KZT18408.1"/>
    <property type="molecule type" value="Genomic_DNA"/>
</dbReference>
<evidence type="ECO:0000313" key="1">
    <source>
        <dbReference type="EMBL" id="KZT18408.1"/>
    </source>
</evidence>
<sequence length="120" mass="13506">SEVARLTREFWENRRQITAARARLPVILEELKKFGAPGLPELHSTLESERLDVNDIAEIALRTAAEARLAEEQARRTTAELAISDVERECRAPFIVPALMRAFLDISKLSDEAITRPPLS</sequence>
<feature type="non-terminal residue" evidence="1">
    <location>
        <position position="1"/>
    </location>
</feature>
<dbReference type="OrthoDB" id="3070390at2759"/>
<dbReference type="AlphaFoldDB" id="A0A165MJF7"/>
<gene>
    <name evidence="1" type="ORF">NEOLEDRAFT_1080356</name>
</gene>
<keyword evidence="2" id="KW-1185">Reference proteome</keyword>